<feature type="region of interest" description="Disordered" evidence="1">
    <location>
        <begin position="1"/>
        <end position="21"/>
    </location>
</feature>
<proteinExistence type="predicted"/>
<reference evidence="2" key="1">
    <citation type="submission" date="2020-02" db="EMBL/GenBank/DDBJ databases">
        <authorList>
            <person name="Meier V. D."/>
        </authorList>
    </citation>
    <scope>NUCLEOTIDE SEQUENCE</scope>
    <source>
        <strain evidence="2">AVDCRST_MAG18</strain>
    </source>
</reference>
<protein>
    <submittedName>
        <fullName evidence="2">Uncharacterized protein</fullName>
    </submittedName>
</protein>
<accession>A0A6J4UW30</accession>
<evidence type="ECO:0000256" key="1">
    <source>
        <dbReference type="SAM" id="MobiDB-lite"/>
    </source>
</evidence>
<name>A0A6J4UW30_9BACT</name>
<evidence type="ECO:0000313" key="2">
    <source>
        <dbReference type="EMBL" id="CAA9562145.1"/>
    </source>
</evidence>
<dbReference type="EMBL" id="CADCWN010000090">
    <property type="protein sequence ID" value="CAA9562145.1"/>
    <property type="molecule type" value="Genomic_DNA"/>
</dbReference>
<gene>
    <name evidence="2" type="ORF">AVDCRST_MAG18-1174</name>
</gene>
<sequence>MKSPKSLASRGVPSSVPVGVRNSGDLTTRRYAYFGSACSA</sequence>
<organism evidence="2">
    <name type="scientific">uncultured Thermomicrobiales bacterium</name>
    <dbReference type="NCBI Taxonomy" id="1645740"/>
    <lineage>
        <taxon>Bacteria</taxon>
        <taxon>Pseudomonadati</taxon>
        <taxon>Thermomicrobiota</taxon>
        <taxon>Thermomicrobia</taxon>
        <taxon>Thermomicrobiales</taxon>
        <taxon>environmental samples</taxon>
    </lineage>
</organism>
<dbReference type="AlphaFoldDB" id="A0A6J4UW30"/>
<feature type="compositionally biased region" description="Low complexity" evidence="1">
    <location>
        <begin position="9"/>
        <end position="21"/>
    </location>
</feature>